<dbReference type="EMBL" id="CP043450">
    <property type="protein sequence ID" value="QEM12707.1"/>
    <property type="molecule type" value="Genomic_DNA"/>
</dbReference>
<reference evidence="2" key="1">
    <citation type="submission" date="2019-08" db="EMBL/GenBank/DDBJ databases">
        <title>Comparative genome analysis confer to the adaptation heavy metal polluted environment.</title>
        <authorList>
            <person name="Li Y."/>
        </authorList>
    </citation>
    <scope>NUCLEOTIDE SEQUENCE [LARGE SCALE GENOMIC DNA]</scope>
    <source>
        <strain evidence="2">P1</strain>
    </source>
</reference>
<organism evidence="2 3">
    <name type="scientific">Mucilaginibacter rubeus</name>
    <dbReference type="NCBI Taxonomy" id="2027860"/>
    <lineage>
        <taxon>Bacteria</taxon>
        <taxon>Pseudomonadati</taxon>
        <taxon>Bacteroidota</taxon>
        <taxon>Sphingobacteriia</taxon>
        <taxon>Sphingobacteriales</taxon>
        <taxon>Sphingobacteriaceae</taxon>
        <taxon>Mucilaginibacter</taxon>
    </lineage>
</organism>
<evidence type="ECO:0000256" key="1">
    <source>
        <dbReference type="SAM" id="SignalP"/>
    </source>
</evidence>
<evidence type="ECO:0000313" key="2">
    <source>
        <dbReference type="EMBL" id="QEM12707.1"/>
    </source>
</evidence>
<name>A0A5C1I3B4_9SPHI</name>
<evidence type="ECO:0008006" key="4">
    <source>
        <dbReference type="Google" id="ProtNLM"/>
    </source>
</evidence>
<sequence>MKNLRLNHFIVLLCLFLTSCATTSYLGDTYPATEKVDVFYDAKDVKKDYKVIGHLAIAYTPNAAEAKNDLSIKAREVGADGIIILQVDGNNEKATIRADAIKYNK</sequence>
<protein>
    <recommendedName>
        <fullName evidence="4">DUF1471 domain-containing protein</fullName>
    </recommendedName>
</protein>
<dbReference type="AlphaFoldDB" id="A0A5C1I3B4"/>
<dbReference type="RefSeq" id="WP_112568916.1">
    <property type="nucleotide sequence ID" value="NZ_CP043450.1"/>
</dbReference>
<feature type="signal peptide" evidence="1">
    <location>
        <begin position="1"/>
        <end position="21"/>
    </location>
</feature>
<dbReference type="InterPro" id="IPR036275">
    <property type="entry name" value="YdgH-like_sf"/>
</dbReference>
<dbReference type="OrthoDB" id="666740at2"/>
<dbReference type="KEGG" id="mrub:DEO27_022735"/>
<proteinExistence type="predicted"/>
<dbReference type="PROSITE" id="PS51257">
    <property type="entry name" value="PROKAR_LIPOPROTEIN"/>
    <property type="match status" value="1"/>
</dbReference>
<evidence type="ECO:0000313" key="3">
    <source>
        <dbReference type="Proteomes" id="UP000251402"/>
    </source>
</evidence>
<accession>A0A5C1I3B4</accession>
<gene>
    <name evidence="2" type="ORF">DEO27_022735</name>
</gene>
<feature type="chain" id="PRO_5022920024" description="DUF1471 domain-containing protein" evidence="1">
    <location>
        <begin position="22"/>
        <end position="105"/>
    </location>
</feature>
<dbReference type="SUPFAM" id="SSF159871">
    <property type="entry name" value="YdgH-like"/>
    <property type="match status" value="1"/>
</dbReference>
<dbReference type="Proteomes" id="UP000251402">
    <property type="component" value="Chromosome"/>
</dbReference>
<keyword evidence="3" id="KW-1185">Reference proteome</keyword>
<keyword evidence="1" id="KW-0732">Signal</keyword>